<keyword evidence="2" id="KW-1185">Reference proteome</keyword>
<reference evidence="1 2" key="1">
    <citation type="journal article" date="2019" name="Emerg. Microbes Infect.">
        <title>Comprehensive subspecies identification of 175 nontuberculous mycobacteria species based on 7547 genomic profiles.</title>
        <authorList>
            <person name="Matsumoto Y."/>
            <person name="Kinjo T."/>
            <person name="Motooka D."/>
            <person name="Nabeya D."/>
            <person name="Jung N."/>
            <person name="Uechi K."/>
            <person name="Horii T."/>
            <person name="Iida T."/>
            <person name="Fujita J."/>
            <person name="Nakamura S."/>
        </authorList>
    </citation>
    <scope>NUCLEOTIDE SEQUENCE [LARGE SCALE GENOMIC DNA]</scope>
    <source>
        <strain evidence="1 2">JCM 30395</strain>
    </source>
</reference>
<dbReference type="KEGG" id="msar:MSAR_22990"/>
<evidence type="ECO:0000313" key="1">
    <source>
        <dbReference type="EMBL" id="BBY59163.1"/>
    </source>
</evidence>
<dbReference type="Proteomes" id="UP000466445">
    <property type="component" value="Chromosome"/>
</dbReference>
<accession>A0A7I7SQZ8</accession>
<dbReference type="EMBL" id="AP022595">
    <property type="protein sequence ID" value="BBY59163.1"/>
    <property type="molecule type" value="Genomic_DNA"/>
</dbReference>
<evidence type="ECO:0000313" key="2">
    <source>
        <dbReference type="Proteomes" id="UP000466445"/>
    </source>
</evidence>
<sequence length="63" mass="7372">MRYYYLLDLCENRVSAAFPHPGNDPEVILWHGDRVYTEDSCEGLPQRPTDIPDQYRYVDPING</sequence>
<organism evidence="1 2">
    <name type="scientific">Mycolicibacterium sarraceniae</name>
    <dbReference type="NCBI Taxonomy" id="1534348"/>
    <lineage>
        <taxon>Bacteria</taxon>
        <taxon>Bacillati</taxon>
        <taxon>Actinomycetota</taxon>
        <taxon>Actinomycetes</taxon>
        <taxon>Mycobacteriales</taxon>
        <taxon>Mycobacteriaceae</taxon>
        <taxon>Mycolicibacterium</taxon>
    </lineage>
</organism>
<proteinExistence type="predicted"/>
<name>A0A7I7SQZ8_9MYCO</name>
<dbReference type="AlphaFoldDB" id="A0A7I7SQZ8"/>
<gene>
    <name evidence="1" type="ORF">MSAR_22990</name>
</gene>
<protein>
    <submittedName>
        <fullName evidence="1">Uncharacterized protein</fullName>
    </submittedName>
</protein>